<keyword evidence="3" id="KW-1185">Reference proteome</keyword>
<reference evidence="2" key="1">
    <citation type="submission" date="2017-07" db="EMBL/GenBank/DDBJ databases">
        <title>Taro Niue Genome Assembly and Annotation.</title>
        <authorList>
            <person name="Atibalentja N."/>
            <person name="Keating K."/>
            <person name="Fields C.J."/>
        </authorList>
    </citation>
    <scope>NUCLEOTIDE SEQUENCE</scope>
    <source>
        <strain evidence="2">Niue_2</strain>
        <tissue evidence="2">Leaf</tissue>
    </source>
</reference>
<feature type="region of interest" description="Disordered" evidence="1">
    <location>
        <begin position="577"/>
        <end position="633"/>
    </location>
</feature>
<evidence type="ECO:0000256" key="1">
    <source>
        <dbReference type="SAM" id="MobiDB-lite"/>
    </source>
</evidence>
<feature type="compositionally biased region" description="Low complexity" evidence="1">
    <location>
        <begin position="170"/>
        <end position="187"/>
    </location>
</feature>
<dbReference type="PANTHER" id="PTHR46816">
    <property type="entry name" value="OS01G0273500 PROTEIN"/>
    <property type="match status" value="1"/>
</dbReference>
<feature type="region of interest" description="Disordered" evidence="1">
    <location>
        <begin position="170"/>
        <end position="201"/>
    </location>
</feature>
<dbReference type="InterPro" id="IPR036869">
    <property type="entry name" value="J_dom_sf"/>
</dbReference>
<dbReference type="InterPro" id="IPR011990">
    <property type="entry name" value="TPR-like_helical_dom_sf"/>
</dbReference>
<accession>A0A843XS82</accession>
<gene>
    <name evidence="2" type="ORF">Taro_055791</name>
</gene>
<comment type="caution">
    <text evidence="2">The sequence shown here is derived from an EMBL/GenBank/DDBJ whole genome shotgun (WGS) entry which is preliminary data.</text>
</comment>
<proteinExistence type="predicted"/>
<name>A0A843XS82_COLES</name>
<feature type="compositionally biased region" description="Basic and acidic residues" evidence="1">
    <location>
        <begin position="600"/>
        <end position="614"/>
    </location>
</feature>
<dbReference type="Gene3D" id="1.25.40.10">
    <property type="entry name" value="Tetratricopeptide repeat domain"/>
    <property type="match status" value="1"/>
</dbReference>
<evidence type="ECO:0000313" key="3">
    <source>
        <dbReference type="Proteomes" id="UP000652761"/>
    </source>
</evidence>
<organism evidence="2 3">
    <name type="scientific">Colocasia esculenta</name>
    <name type="common">Wild taro</name>
    <name type="synonym">Arum esculentum</name>
    <dbReference type="NCBI Taxonomy" id="4460"/>
    <lineage>
        <taxon>Eukaryota</taxon>
        <taxon>Viridiplantae</taxon>
        <taxon>Streptophyta</taxon>
        <taxon>Embryophyta</taxon>
        <taxon>Tracheophyta</taxon>
        <taxon>Spermatophyta</taxon>
        <taxon>Magnoliopsida</taxon>
        <taxon>Liliopsida</taxon>
        <taxon>Araceae</taxon>
        <taxon>Aroideae</taxon>
        <taxon>Colocasieae</taxon>
        <taxon>Colocasia</taxon>
    </lineage>
</organism>
<dbReference type="EMBL" id="NMUH01013791">
    <property type="protein sequence ID" value="MQM22734.1"/>
    <property type="molecule type" value="Genomic_DNA"/>
</dbReference>
<dbReference type="AlphaFoldDB" id="A0A843XS82"/>
<dbReference type="InterPro" id="IPR019734">
    <property type="entry name" value="TPR_rpt"/>
</dbReference>
<dbReference type="PANTHER" id="PTHR46816:SF1">
    <property type="entry name" value="TETRATRICOPEPTIDE REPEAT (TPR)-LIKE SUPERFAMILY PROTEIN"/>
    <property type="match status" value="1"/>
</dbReference>
<sequence length="682" mass="73759">MTTMPFPHRGLHRYLPCPLAAAAAGSLLGPTRARKQQSSAINAWPEVLKFVSVLWGGALVPAVQPYEKGRARAAGLSAGFPNKEVGEEPKRIVRKYVKDARALIATQEPSDVQAALGLLDAALAQSPRDEAALELKARSLLYLRRFRDVADMLQDYIPSFKAAVEVDDSSTSLSSDGSSSSSQSQQLSRERAKLLPSDDDGSAHPDGIFRCFSAADLKSKMLAKLIRTGHKEGQWRYLVLGKACSYLGMMEDAMVLLQTSRRLASAASRRESRYLSDDDFSSACPLITEASSNAAASSPTESESAAHLLSHIKFLVRRRTAAVAALDAGLPAESVRHFSKILESRRGTPHAFAASCLVGRAAAHRSAGRIAEAIADCNRALALDATSIPALRVRADLLESVRSFADCLRDLDHLKLLYDAILRDRKLPGPAWRPYGGVRYREIPGDLRALTSRIQELRQNVARGEAPNVDYHALMGVRRGCTRSEVERAHLLLSLKHRPDKAVAFVERLEFTDEHRDMEAVRDQAKMSALVLYRLLQKGYSSIMTAVMDREAAEKQRLREAAAAQAAAAAAAAAQVAEKPKAEAEQVAPPPPAATHKPKAKTERPGDHPMDVRAQKKKAPAKRPLGGSTAVDHAPPEAKVAAAAAASVFQGVFCRDLAAVGSLLSQAGFNRAITVKYEALSC</sequence>
<dbReference type="SUPFAM" id="SSF46565">
    <property type="entry name" value="Chaperone J-domain"/>
    <property type="match status" value="1"/>
</dbReference>
<protein>
    <recommendedName>
        <fullName evidence="4">J domain-containing protein</fullName>
    </recommendedName>
</protein>
<dbReference type="OrthoDB" id="1903421at2759"/>
<dbReference type="Proteomes" id="UP000652761">
    <property type="component" value="Unassembled WGS sequence"/>
</dbReference>
<dbReference type="SUPFAM" id="SSF48452">
    <property type="entry name" value="TPR-like"/>
    <property type="match status" value="1"/>
</dbReference>
<dbReference type="SMART" id="SM00028">
    <property type="entry name" value="TPR"/>
    <property type="match status" value="1"/>
</dbReference>
<evidence type="ECO:0000313" key="2">
    <source>
        <dbReference type="EMBL" id="MQM22734.1"/>
    </source>
</evidence>
<evidence type="ECO:0008006" key="4">
    <source>
        <dbReference type="Google" id="ProtNLM"/>
    </source>
</evidence>